<reference evidence="3" key="1">
    <citation type="submission" date="2021-01" db="UniProtKB">
        <authorList>
            <consortium name="EnsemblPlants"/>
        </authorList>
    </citation>
    <scope>IDENTIFICATION</scope>
</reference>
<evidence type="ECO:0000259" key="2">
    <source>
        <dbReference type="Pfam" id="PF12937"/>
    </source>
</evidence>
<sequence length="371" mass="41228">MDEDEIPAESHFDRLPDDLLRLILNRVRDAKSLCACLAISKRFNSLALHASAISLLVDRVHFTDDDDGDSDDLTPSSSSKHNLLRAIMKFFISTPLRFLHRLASPAALPQVYASPVFYSPSQALRSFSRIEFLKIQLPSHGELQLDRACNPLLKWRATFGGELKTCVIVAGTSIDRIKPNSRDHYHNQASVLPDSRSKEKQSADEQDPTVESSSSPLISNEDLKMRVVWTISCLIAASSRHHLLKRIVSQHPALKEIEMIDEDHQGTLTMGEADISEMRRSIAESAPEAENSAERSRIPALKMKMWHAAELELPECGMVMRGATVVVIGAADGGGAELNEQGVLEEEIYGEAARVIRKKVSQSYSLEMEAF</sequence>
<dbReference type="AlphaFoldDB" id="A0A7N0VF53"/>
<protein>
    <recommendedName>
        <fullName evidence="2">F-box domain-containing protein</fullName>
    </recommendedName>
</protein>
<dbReference type="PANTHER" id="PTHR31215">
    <property type="entry name" value="OS05G0510400 PROTEIN-RELATED"/>
    <property type="match status" value="1"/>
</dbReference>
<evidence type="ECO:0000313" key="4">
    <source>
        <dbReference type="Proteomes" id="UP000594263"/>
    </source>
</evidence>
<dbReference type="EnsemblPlants" id="Kaladp0809s0009.1.v1.1">
    <property type="protein sequence ID" value="Kaladp0809s0009.1.v1.1.CDS.1"/>
    <property type="gene ID" value="Kaladp0809s0009.v1.1"/>
</dbReference>
<accession>A0A7N0VF53</accession>
<organism evidence="3 4">
    <name type="scientific">Kalanchoe fedtschenkoi</name>
    <name type="common">Lavender scallops</name>
    <name type="synonym">South American air plant</name>
    <dbReference type="NCBI Taxonomy" id="63787"/>
    <lineage>
        <taxon>Eukaryota</taxon>
        <taxon>Viridiplantae</taxon>
        <taxon>Streptophyta</taxon>
        <taxon>Embryophyta</taxon>
        <taxon>Tracheophyta</taxon>
        <taxon>Spermatophyta</taxon>
        <taxon>Magnoliopsida</taxon>
        <taxon>eudicotyledons</taxon>
        <taxon>Gunneridae</taxon>
        <taxon>Pentapetalae</taxon>
        <taxon>Saxifragales</taxon>
        <taxon>Crassulaceae</taxon>
        <taxon>Kalanchoe</taxon>
    </lineage>
</organism>
<dbReference type="OMA" id="MIDEDHQ"/>
<proteinExistence type="predicted"/>
<keyword evidence="4" id="KW-1185">Reference proteome</keyword>
<dbReference type="SUPFAM" id="SSF81383">
    <property type="entry name" value="F-box domain"/>
    <property type="match status" value="1"/>
</dbReference>
<dbReference type="Proteomes" id="UP000594263">
    <property type="component" value="Unplaced"/>
</dbReference>
<dbReference type="Gramene" id="Kaladp0809s0009.1.v1.1">
    <property type="protein sequence ID" value="Kaladp0809s0009.1.v1.1.CDS.1"/>
    <property type="gene ID" value="Kaladp0809s0009.v1.1"/>
</dbReference>
<dbReference type="InterPro" id="IPR001810">
    <property type="entry name" value="F-box_dom"/>
</dbReference>
<feature type="domain" description="F-box" evidence="2">
    <location>
        <begin position="12"/>
        <end position="49"/>
    </location>
</feature>
<feature type="region of interest" description="Disordered" evidence="1">
    <location>
        <begin position="179"/>
        <end position="216"/>
    </location>
</feature>
<dbReference type="InterPro" id="IPR044809">
    <property type="entry name" value="AUF1-like"/>
</dbReference>
<evidence type="ECO:0000313" key="3">
    <source>
        <dbReference type="EnsemblPlants" id="Kaladp0809s0009.1.v1.1.CDS.1"/>
    </source>
</evidence>
<evidence type="ECO:0000256" key="1">
    <source>
        <dbReference type="SAM" id="MobiDB-lite"/>
    </source>
</evidence>
<dbReference type="InterPro" id="IPR036047">
    <property type="entry name" value="F-box-like_dom_sf"/>
</dbReference>
<name>A0A7N0VF53_KALFE</name>
<dbReference type="CDD" id="cd09917">
    <property type="entry name" value="F-box_SF"/>
    <property type="match status" value="1"/>
</dbReference>
<dbReference type="Pfam" id="PF12937">
    <property type="entry name" value="F-box-like"/>
    <property type="match status" value="1"/>
</dbReference>